<feature type="transmembrane region" description="Helical" evidence="2">
    <location>
        <begin position="61"/>
        <end position="83"/>
    </location>
</feature>
<evidence type="ECO:0000313" key="4">
    <source>
        <dbReference type="Proteomes" id="UP000003803"/>
    </source>
</evidence>
<evidence type="ECO:0000313" key="3">
    <source>
        <dbReference type="EMBL" id="EDS13254.1"/>
    </source>
</evidence>
<evidence type="ECO:0000256" key="2">
    <source>
        <dbReference type="SAM" id="Phobius"/>
    </source>
</evidence>
<protein>
    <submittedName>
        <fullName evidence="3">Uncharacterized protein</fullName>
    </submittedName>
</protein>
<feature type="region of interest" description="Disordered" evidence="1">
    <location>
        <begin position="1"/>
        <end position="35"/>
    </location>
</feature>
<gene>
    <name evidence="3" type="ORF">ANACOL_00043</name>
</gene>
<keyword evidence="4" id="KW-1185">Reference proteome</keyword>
<evidence type="ECO:0000256" key="1">
    <source>
        <dbReference type="SAM" id="MobiDB-lite"/>
    </source>
</evidence>
<accession>B0P5M1</accession>
<organism evidence="3 4">
    <name type="scientific">Anaerotruncus colihominis DSM 17241</name>
    <dbReference type="NCBI Taxonomy" id="445972"/>
    <lineage>
        <taxon>Bacteria</taxon>
        <taxon>Bacillati</taxon>
        <taxon>Bacillota</taxon>
        <taxon>Clostridia</taxon>
        <taxon>Eubacteriales</taxon>
        <taxon>Oscillospiraceae</taxon>
        <taxon>Anaerotruncus</taxon>
    </lineage>
</organism>
<keyword evidence="2" id="KW-0812">Transmembrane</keyword>
<keyword evidence="2" id="KW-1133">Transmembrane helix</keyword>
<dbReference type="AlphaFoldDB" id="B0P5M1"/>
<dbReference type="EMBL" id="ABGD02000001">
    <property type="protein sequence ID" value="EDS13254.1"/>
    <property type="molecule type" value="Genomic_DNA"/>
</dbReference>
<proteinExistence type="predicted"/>
<name>B0P5M1_9FIRM</name>
<reference evidence="3" key="1">
    <citation type="submission" date="2007-11" db="EMBL/GenBank/DDBJ databases">
        <authorList>
            <person name="Fulton L."/>
            <person name="Clifton S."/>
            <person name="Fulton B."/>
            <person name="Xu J."/>
            <person name="Minx P."/>
            <person name="Pepin K.H."/>
            <person name="Johnson M."/>
            <person name="Thiruvilangam P."/>
            <person name="Bhonagiri V."/>
            <person name="Nash W.E."/>
            <person name="Mardis E.R."/>
            <person name="Wilson R.K."/>
        </authorList>
    </citation>
    <scope>NUCLEOTIDE SEQUENCE [LARGE SCALE GENOMIC DNA]</scope>
    <source>
        <strain evidence="3">DSM 17241</strain>
    </source>
</reference>
<comment type="caution">
    <text evidence="3">The sequence shown here is derived from an EMBL/GenBank/DDBJ whole genome shotgun (WGS) entry which is preliminary data.</text>
</comment>
<dbReference type="HOGENOM" id="CLU_2340681_0_0_9"/>
<sequence length="97" mass="10066">MDAAGSSSEAAIPADASTIETPAAEDASIGKDAAAEGSASDLGAQAEKVRAAQQAHAAKIIPGWGICILLFILPLFTMIPACYHKHNRRSAPFYLLD</sequence>
<reference evidence="3" key="2">
    <citation type="submission" date="2013-09" db="EMBL/GenBank/DDBJ databases">
        <title>Draft genome sequence of Anaerotruncus colihominis(DSM 17241).</title>
        <authorList>
            <person name="Sudarsanam P."/>
            <person name="Ley R."/>
            <person name="Guruge J."/>
            <person name="Turnbaugh P.J."/>
            <person name="Mahowald M."/>
            <person name="Liep D."/>
            <person name="Gordon J."/>
        </authorList>
    </citation>
    <scope>NUCLEOTIDE SEQUENCE</scope>
    <source>
        <strain evidence="3">DSM 17241</strain>
    </source>
</reference>
<keyword evidence="2" id="KW-0472">Membrane</keyword>
<dbReference type="Proteomes" id="UP000003803">
    <property type="component" value="Unassembled WGS sequence"/>
</dbReference>